<comment type="caution">
    <text evidence="9">The sequence shown here is derived from an EMBL/GenBank/DDBJ whole genome shotgun (WGS) entry which is preliminary data.</text>
</comment>
<organism evidence="9 10">
    <name type="scientific">Isoptericola hypogeus</name>
    <dbReference type="NCBI Taxonomy" id="300179"/>
    <lineage>
        <taxon>Bacteria</taxon>
        <taxon>Bacillati</taxon>
        <taxon>Actinomycetota</taxon>
        <taxon>Actinomycetes</taxon>
        <taxon>Micrococcales</taxon>
        <taxon>Promicromonosporaceae</taxon>
        <taxon>Isoptericola</taxon>
    </lineage>
</organism>
<feature type="domain" description="ABC3 transporter permease C-terminal" evidence="8">
    <location>
        <begin position="792"/>
        <end position="909"/>
    </location>
</feature>
<name>A0ABP4UV99_9MICO</name>
<dbReference type="PANTHER" id="PTHR30572:SF4">
    <property type="entry name" value="ABC TRANSPORTER PERMEASE YTRF"/>
    <property type="match status" value="1"/>
</dbReference>
<evidence type="ECO:0000256" key="6">
    <source>
        <dbReference type="ARBA" id="ARBA00038076"/>
    </source>
</evidence>
<dbReference type="InterPro" id="IPR050250">
    <property type="entry name" value="Macrolide_Exporter_MacB"/>
</dbReference>
<protein>
    <recommendedName>
        <fullName evidence="8">ABC3 transporter permease C-terminal domain-containing protein</fullName>
    </recommendedName>
</protein>
<evidence type="ECO:0000256" key="7">
    <source>
        <dbReference type="SAM" id="Phobius"/>
    </source>
</evidence>
<keyword evidence="5 7" id="KW-0472">Membrane</keyword>
<keyword evidence="10" id="KW-1185">Reference proteome</keyword>
<feature type="transmembrane region" description="Helical" evidence="7">
    <location>
        <begin position="381"/>
        <end position="408"/>
    </location>
</feature>
<evidence type="ECO:0000256" key="1">
    <source>
        <dbReference type="ARBA" id="ARBA00004651"/>
    </source>
</evidence>
<feature type="transmembrane region" description="Helical" evidence="7">
    <location>
        <begin position="457"/>
        <end position="477"/>
    </location>
</feature>
<evidence type="ECO:0000313" key="10">
    <source>
        <dbReference type="Proteomes" id="UP001501138"/>
    </source>
</evidence>
<evidence type="ECO:0000256" key="4">
    <source>
        <dbReference type="ARBA" id="ARBA00022989"/>
    </source>
</evidence>
<feature type="transmembrane region" description="Helical" evidence="7">
    <location>
        <begin position="489"/>
        <end position="513"/>
    </location>
</feature>
<evidence type="ECO:0000259" key="8">
    <source>
        <dbReference type="Pfam" id="PF02687"/>
    </source>
</evidence>
<dbReference type="InterPro" id="IPR003838">
    <property type="entry name" value="ABC3_permease_C"/>
</dbReference>
<keyword evidence="2" id="KW-1003">Cell membrane</keyword>
<feature type="transmembrane region" description="Helical" evidence="7">
    <location>
        <begin position="885"/>
        <end position="910"/>
    </location>
</feature>
<dbReference type="Pfam" id="PF02687">
    <property type="entry name" value="FtsX"/>
    <property type="match status" value="1"/>
</dbReference>
<feature type="transmembrane region" description="Helical" evidence="7">
    <location>
        <begin position="786"/>
        <end position="814"/>
    </location>
</feature>
<comment type="subcellular location">
    <subcellularLocation>
        <location evidence="1">Cell membrane</location>
        <topology evidence="1">Multi-pass membrane protein</topology>
    </subcellularLocation>
</comment>
<comment type="similarity">
    <text evidence="6">Belongs to the ABC-4 integral membrane protein family.</text>
</comment>
<feature type="transmembrane region" description="Helical" evidence="7">
    <location>
        <begin position="835"/>
        <end position="865"/>
    </location>
</feature>
<sequence length="924" mass="92975">MFGLLLRRHLRTAWGATLVLALVTLLTAAVATSAARAISDMRAKQVDHATAHLSPLVRDAVSRAATTPGAGEDLALSALGIGGSEQDTPAVPGEPDWAGFLDGMTALRDAQPEPLRSVLGEPDFVVDTEPFPVEIVPSGVVEESELVVRAAPRLREAMRLVDGAWPRATRVAVGPSGASSDEPVEIVLTPATSDTLAWRLGGTYRSESIAFPSLTVVGIVEPVDPGASRWHHQPFGLVPQVIADPERGDLGTSAVYTDPAMIAPLTTREGAQTVLWYPVSTASTGAGDVEALAAQVRGFTHASHEVVAGDDLRLRLRTQLADVLDDVLGERAGTDAILAVLVVGPLGAVGAVAVLAARLVVDRRRAALAVLLARGMTGLQVRGLMAAEGLAVSVPGAVAGLAVGLAVWPGGVTGLQVLLTAAAALAPALAAAAVTVPRGLRRERSDLTAPHAGRSRWRTTVDLAVVGLAALATALLLRRGVVAGGVDPLLAATPLLVSVAATLLAVRATPFAARAAERVLARRRDLVPFLGAARATRAPAGGVVPALALVLSVGVATSSAVLLSTLDAGVERQASVELGADLRVTGPVVTPEALAALGEADGVAEVATVARLDDPGWVLGADDVAGSGQQVAVLAADAAALERVQAGVPDAPAGLGRLVDGPDVGAGGAVGAAVHDVEDVAAGAPGAAMDLVDERVELDVVARIGPIPGLGTDEPFVLVDAASAAGPLDVVPEPRTALVALADDVDPAAAARAVRAVVAQTLPGATVDDPATVTADVLASPASSGIAAGAAVAVAVAAVLSVTTVVLMLVLAAPDRERLLAVLRSMGLRRRETRGIVAWEVAPWAVVAIVVGAVLGVVVPALLLASVDLRPLTGGDVQPALTVDLVPLLAAAAGFGVVVALGVVVASALGRRAATADRLRAAAD</sequence>
<feature type="transmembrane region" description="Helical" evidence="7">
    <location>
        <begin position="543"/>
        <end position="563"/>
    </location>
</feature>
<evidence type="ECO:0000313" key="9">
    <source>
        <dbReference type="EMBL" id="GAA1712678.1"/>
    </source>
</evidence>
<dbReference type="PANTHER" id="PTHR30572">
    <property type="entry name" value="MEMBRANE COMPONENT OF TRANSPORTER-RELATED"/>
    <property type="match status" value="1"/>
</dbReference>
<accession>A0ABP4UV99</accession>
<dbReference type="Proteomes" id="UP001501138">
    <property type="component" value="Unassembled WGS sequence"/>
</dbReference>
<feature type="transmembrane region" description="Helical" evidence="7">
    <location>
        <begin position="414"/>
        <end position="436"/>
    </location>
</feature>
<keyword evidence="3 7" id="KW-0812">Transmembrane</keyword>
<evidence type="ECO:0000256" key="3">
    <source>
        <dbReference type="ARBA" id="ARBA00022692"/>
    </source>
</evidence>
<proteinExistence type="inferred from homology"/>
<dbReference type="RefSeq" id="WP_344245544.1">
    <property type="nucleotide sequence ID" value="NZ_BAAAPM010000003.1"/>
</dbReference>
<evidence type="ECO:0000256" key="2">
    <source>
        <dbReference type="ARBA" id="ARBA00022475"/>
    </source>
</evidence>
<reference evidence="10" key="1">
    <citation type="journal article" date="2019" name="Int. J. Syst. Evol. Microbiol.">
        <title>The Global Catalogue of Microorganisms (GCM) 10K type strain sequencing project: providing services to taxonomists for standard genome sequencing and annotation.</title>
        <authorList>
            <consortium name="The Broad Institute Genomics Platform"/>
            <consortium name="The Broad Institute Genome Sequencing Center for Infectious Disease"/>
            <person name="Wu L."/>
            <person name="Ma J."/>
        </authorList>
    </citation>
    <scope>NUCLEOTIDE SEQUENCE [LARGE SCALE GENOMIC DNA]</scope>
    <source>
        <strain evidence="10">JCM 15589</strain>
    </source>
</reference>
<keyword evidence="4 7" id="KW-1133">Transmembrane helix</keyword>
<dbReference type="EMBL" id="BAAAPM010000003">
    <property type="protein sequence ID" value="GAA1712678.1"/>
    <property type="molecule type" value="Genomic_DNA"/>
</dbReference>
<evidence type="ECO:0000256" key="5">
    <source>
        <dbReference type="ARBA" id="ARBA00023136"/>
    </source>
</evidence>
<feature type="transmembrane region" description="Helical" evidence="7">
    <location>
        <begin position="336"/>
        <end position="361"/>
    </location>
</feature>
<gene>
    <name evidence="9" type="ORF">GCM10009809_06000</name>
</gene>